<name>A0A4C1Z913_EUMVA</name>
<organism evidence="2 3">
    <name type="scientific">Eumeta variegata</name>
    <name type="common">Bagworm moth</name>
    <name type="synonym">Eumeta japonica</name>
    <dbReference type="NCBI Taxonomy" id="151549"/>
    <lineage>
        <taxon>Eukaryota</taxon>
        <taxon>Metazoa</taxon>
        <taxon>Ecdysozoa</taxon>
        <taxon>Arthropoda</taxon>
        <taxon>Hexapoda</taxon>
        <taxon>Insecta</taxon>
        <taxon>Pterygota</taxon>
        <taxon>Neoptera</taxon>
        <taxon>Endopterygota</taxon>
        <taxon>Lepidoptera</taxon>
        <taxon>Glossata</taxon>
        <taxon>Ditrysia</taxon>
        <taxon>Tineoidea</taxon>
        <taxon>Psychidae</taxon>
        <taxon>Oiketicinae</taxon>
        <taxon>Eumeta</taxon>
    </lineage>
</organism>
<dbReference type="AlphaFoldDB" id="A0A4C1Z913"/>
<gene>
    <name evidence="2" type="ORF">EVAR_99277_1</name>
</gene>
<reference evidence="2 3" key="1">
    <citation type="journal article" date="2019" name="Commun. Biol.">
        <title>The bagworm genome reveals a unique fibroin gene that provides high tensile strength.</title>
        <authorList>
            <person name="Kono N."/>
            <person name="Nakamura H."/>
            <person name="Ohtoshi R."/>
            <person name="Tomita M."/>
            <person name="Numata K."/>
            <person name="Arakawa K."/>
        </authorList>
    </citation>
    <scope>NUCLEOTIDE SEQUENCE [LARGE SCALE GENOMIC DNA]</scope>
</reference>
<accession>A0A4C1Z913</accession>
<proteinExistence type="predicted"/>
<comment type="caution">
    <text evidence="2">The sequence shown here is derived from an EMBL/GenBank/DDBJ whole genome shotgun (WGS) entry which is preliminary data.</text>
</comment>
<dbReference type="Proteomes" id="UP000299102">
    <property type="component" value="Unassembled WGS sequence"/>
</dbReference>
<sequence length="195" mass="22312">MVIAILLLTQEGKNIYKIESVCQINDFNIEASIKEENRRNVIIARSTATQQKLHHPFTRQKLHNPSTLRKVFRRSRYNAVLSSEEHNRPIRMRHLRQTKTSRQLPQMPQSSKTKTEPTNTLKITKQKPQNRSQADGQLRTCGNCEGPYKGGAHTRASADEHTHSSHGGTCPACVDLFTQMVPRHTRCENVCNFQN</sequence>
<evidence type="ECO:0000256" key="1">
    <source>
        <dbReference type="SAM" id="MobiDB-lite"/>
    </source>
</evidence>
<feature type="compositionally biased region" description="Polar residues" evidence="1">
    <location>
        <begin position="100"/>
        <end position="135"/>
    </location>
</feature>
<feature type="compositionally biased region" description="Basic residues" evidence="1">
    <location>
        <begin position="89"/>
        <end position="99"/>
    </location>
</feature>
<evidence type="ECO:0000313" key="3">
    <source>
        <dbReference type="Proteomes" id="UP000299102"/>
    </source>
</evidence>
<feature type="region of interest" description="Disordered" evidence="1">
    <location>
        <begin position="83"/>
        <end position="140"/>
    </location>
</feature>
<dbReference type="EMBL" id="BGZK01001675">
    <property type="protein sequence ID" value="GBP84378.1"/>
    <property type="molecule type" value="Genomic_DNA"/>
</dbReference>
<protein>
    <submittedName>
        <fullName evidence="2">Uncharacterized protein</fullName>
    </submittedName>
</protein>
<evidence type="ECO:0000313" key="2">
    <source>
        <dbReference type="EMBL" id="GBP84378.1"/>
    </source>
</evidence>
<keyword evidence="3" id="KW-1185">Reference proteome</keyword>